<dbReference type="STRING" id="139825.A0A401GRK7"/>
<feature type="domain" description="Essential protein Yae1 N-terminal" evidence="8">
    <location>
        <begin position="35"/>
        <end position="74"/>
    </location>
</feature>
<comment type="caution">
    <text evidence="9">The sequence shown here is derived from an EMBL/GenBank/DDBJ whole genome shotgun (WGS) entry which is preliminary data.</text>
</comment>
<evidence type="ECO:0000256" key="5">
    <source>
        <dbReference type="ARBA" id="ARBA00018400"/>
    </source>
</evidence>
<evidence type="ECO:0000256" key="2">
    <source>
        <dbReference type="ARBA" id="ARBA00004496"/>
    </source>
</evidence>
<dbReference type="PANTHER" id="PTHR18829:SF0">
    <property type="entry name" value="PROTEIN YAE1 HOMOLOG"/>
    <property type="match status" value="1"/>
</dbReference>
<dbReference type="AlphaFoldDB" id="A0A401GRK7"/>
<evidence type="ECO:0000313" key="9">
    <source>
        <dbReference type="EMBL" id="GBE84881.1"/>
    </source>
</evidence>
<keyword evidence="10" id="KW-1185">Reference proteome</keyword>
<accession>A0A401GRK7</accession>
<dbReference type="GO" id="GO:0005737">
    <property type="term" value="C:cytoplasm"/>
    <property type="evidence" value="ECO:0007669"/>
    <property type="project" value="UniProtKB-SubCell"/>
</dbReference>
<name>A0A401GRK7_9APHY</name>
<reference evidence="9 10" key="1">
    <citation type="journal article" date="2018" name="Sci. Rep.">
        <title>Genome sequence of the cauliflower mushroom Sparassis crispa (Hanabiratake) and its association with beneficial usage.</title>
        <authorList>
            <person name="Kiyama R."/>
            <person name="Furutani Y."/>
            <person name="Kawaguchi K."/>
            <person name="Nakanishi T."/>
        </authorList>
    </citation>
    <scope>NUCLEOTIDE SEQUENCE [LARGE SCALE GENOMIC DNA]</scope>
</reference>
<dbReference type="RefSeq" id="XP_027615794.1">
    <property type="nucleotide sequence ID" value="XM_027759993.1"/>
</dbReference>
<evidence type="ECO:0000259" key="8">
    <source>
        <dbReference type="Pfam" id="PF09811"/>
    </source>
</evidence>
<dbReference type="OrthoDB" id="20086at2759"/>
<evidence type="ECO:0000256" key="1">
    <source>
        <dbReference type="ARBA" id="ARBA00004123"/>
    </source>
</evidence>
<dbReference type="EMBL" id="BFAD01000007">
    <property type="protein sequence ID" value="GBE84881.1"/>
    <property type="molecule type" value="Genomic_DNA"/>
</dbReference>
<evidence type="ECO:0000256" key="3">
    <source>
        <dbReference type="ARBA" id="ARBA00007096"/>
    </source>
</evidence>
<sequence>MNSDEMDDDNIWLDDPKALEDTEWSKLSSDFTNAGYREGITAGKESALQQGFDEGFAEVGAPLGRELGSLRGLASALLAFLTSNSQERPDDLTELQEMVSQLGSVRFSDIVPLDLEAERHAREHLDMDGEDEGELDLELNEELKDKRDIERLEDMMAQVSAGAARPTREDVQRLKEQLRNLCDELGIPVQWS</sequence>
<keyword evidence="7" id="KW-0539">Nucleus</keyword>
<comment type="subcellular location">
    <subcellularLocation>
        <location evidence="2">Cytoplasm</location>
    </subcellularLocation>
    <subcellularLocation>
        <location evidence="1">Nucleus</location>
    </subcellularLocation>
</comment>
<organism evidence="9 10">
    <name type="scientific">Sparassis crispa</name>
    <dbReference type="NCBI Taxonomy" id="139825"/>
    <lineage>
        <taxon>Eukaryota</taxon>
        <taxon>Fungi</taxon>
        <taxon>Dikarya</taxon>
        <taxon>Basidiomycota</taxon>
        <taxon>Agaricomycotina</taxon>
        <taxon>Agaricomycetes</taxon>
        <taxon>Polyporales</taxon>
        <taxon>Sparassidaceae</taxon>
        <taxon>Sparassis</taxon>
    </lineage>
</organism>
<dbReference type="Proteomes" id="UP000287166">
    <property type="component" value="Unassembled WGS sequence"/>
</dbReference>
<dbReference type="PANTHER" id="PTHR18829">
    <property type="entry name" value="PROTEIN YAE1 HOMOLOG"/>
    <property type="match status" value="1"/>
</dbReference>
<evidence type="ECO:0000256" key="6">
    <source>
        <dbReference type="ARBA" id="ARBA00022490"/>
    </source>
</evidence>
<dbReference type="InParanoid" id="A0A401GRK7"/>
<dbReference type="InterPro" id="IPR038881">
    <property type="entry name" value="Yae1-like"/>
</dbReference>
<proteinExistence type="inferred from homology"/>
<protein>
    <recommendedName>
        <fullName evidence="5">Protein YAE1</fullName>
    </recommendedName>
    <alternativeName>
        <fullName evidence="4">Protein yae1</fullName>
    </alternativeName>
</protein>
<dbReference type="Pfam" id="PF09811">
    <property type="entry name" value="Yae1_N"/>
    <property type="match status" value="1"/>
</dbReference>
<evidence type="ECO:0000256" key="7">
    <source>
        <dbReference type="ARBA" id="ARBA00023242"/>
    </source>
</evidence>
<dbReference type="GO" id="GO:0005634">
    <property type="term" value="C:nucleus"/>
    <property type="evidence" value="ECO:0007669"/>
    <property type="project" value="UniProtKB-SubCell"/>
</dbReference>
<evidence type="ECO:0000256" key="4">
    <source>
        <dbReference type="ARBA" id="ARBA00017286"/>
    </source>
</evidence>
<keyword evidence="6" id="KW-0963">Cytoplasm</keyword>
<evidence type="ECO:0000313" key="10">
    <source>
        <dbReference type="Proteomes" id="UP000287166"/>
    </source>
</evidence>
<gene>
    <name evidence="9" type="ORF">SCP_0700610</name>
</gene>
<dbReference type="InterPro" id="IPR019191">
    <property type="entry name" value="Essential_protein_Yae1_N"/>
</dbReference>
<comment type="similarity">
    <text evidence="3">Belongs to the YAE1 family.</text>
</comment>
<dbReference type="GeneID" id="38781798"/>